<proteinExistence type="predicted"/>
<organism evidence="1 3">
    <name type="scientific">Nesidiocoris tenuis</name>
    <dbReference type="NCBI Taxonomy" id="355587"/>
    <lineage>
        <taxon>Eukaryota</taxon>
        <taxon>Metazoa</taxon>
        <taxon>Ecdysozoa</taxon>
        <taxon>Arthropoda</taxon>
        <taxon>Hexapoda</taxon>
        <taxon>Insecta</taxon>
        <taxon>Pterygota</taxon>
        <taxon>Neoptera</taxon>
        <taxon>Paraneoptera</taxon>
        <taxon>Hemiptera</taxon>
        <taxon>Heteroptera</taxon>
        <taxon>Panheteroptera</taxon>
        <taxon>Cimicomorpha</taxon>
        <taxon>Miridae</taxon>
        <taxon>Dicyphina</taxon>
        <taxon>Nesidiocoris</taxon>
    </lineage>
</organism>
<name>A0A6H5GK81_9HEMI</name>
<gene>
    <name evidence="1" type="ORF">NTEN_LOCUS9703</name>
    <name evidence="2" type="ORF">NTEN_LOCUS9706</name>
</gene>
<sequence>MKVKAVELWIFDWGMLDLELRGAQLQWRTNVNPFGTTKFSDCVGIRASRRNRQVLGLARNDCNHGNYETRIDSRVDSNIIIPPREFQLQLYDEPQIEQNGLRIINPAITSGGFLSRGAK</sequence>
<keyword evidence="3" id="KW-1185">Reference proteome</keyword>
<dbReference type="Proteomes" id="UP000479000">
    <property type="component" value="Unassembled WGS sequence"/>
</dbReference>
<evidence type="ECO:0000313" key="1">
    <source>
        <dbReference type="EMBL" id="CAB0004226.1"/>
    </source>
</evidence>
<dbReference type="AlphaFoldDB" id="A0A6H5GK81"/>
<dbReference type="EMBL" id="CADCXU010014743">
    <property type="protein sequence ID" value="CAB0004229.1"/>
    <property type="molecule type" value="Genomic_DNA"/>
</dbReference>
<protein>
    <submittedName>
        <fullName evidence="1">Uncharacterized protein</fullName>
    </submittedName>
</protein>
<evidence type="ECO:0000313" key="2">
    <source>
        <dbReference type="EMBL" id="CAB0004229.1"/>
    </source>
</evidence>
<accession>A0A6H5GK81</accession>
<reference evidence="1 3" key="1">
    <citation type="submission" date="2020-02" db="EMBL/GenBank/DDBJ databases">
        <authorList>
            <person name="Ferguson B K."/>
        </authorList>
    </citation>
    <scope>NUCLEOTIDE SEQUENCE [LARGE SCALE GENOMIC DNA]</scope>
</reference>
<dbReference type="EMBL" id="CADCXU010014741">
    <property type="protein sequence ID" value="CAB0004226.1"/>
    <property type="molecule type" value="Genomic_DNA"/>
</dbReference>
<evidence type="ECO:0000313" key="3">
    <source>
        <dbReference type="Proteomes" id="UP000479000"/>
    </source>
</evidence>